<dbReference type="InterPro" id="IPR007831">
    <property type="entry name" value="T2SS_GspE_N"/>
</dbReference>
<dbReference type="InterPro" id="IPR027417">
    <property type="entry name" value="P-loop_NTPase"/>
</dbReference>
<sequence>MIARLLHEERIDQNLLRRAAGVCERTGLPIEAALNQMGAISDETLVDLYCEASGCLRWSPQDEPGRFTAGDLPAAISFLQARRILPLRLDGEHLVVAAADPLDDEGLAGLAFSSGAPLRILVARPADYRREASNLFEADAEDEIALDERKLSKDVQAIADAGADSIAARILKDIVEMAVARRASDVHFEPRRHDLRIRLRIDGQLVEHQLAASDLSAPLVSRLKVLADLDVGERRLPQDGRASFVVEGRPVDVRVSVLPAAFGETAVLRILDRDGLVFDYPSLGFSPSQVALLESVAHSPHGLFLVTGPTGSGKTTTLYALLETLRQTPRKILSIEDPIEYHFRHVVQVQAAPQIGLSFASALRAFLRQDPDVILVGEIRDAETAEVAVQAALTGHLVLASLHANHALGVVPRLLDMGVEPYQLAAALRGAMAQRLVRRLCPDCAARRPLTAAEAAFAPSLHDVHEGSGCANCGHAGFKGRIAVAEGFVCDEGLAAAIAARVGSSELQAHAQRGGLGSLHADALEKVRLGQTSLRDVMALGRG</sequence>
<dbReference type="Gene3D" id="3.30.300.160">
    <property type="entry name" value="Type II secretion system, protein E, N-terminal domain"/>
    <property type="match status" value="1"/>
</dbReference>
<proteinExistence type="inferred from homology"/>
<gene>
    <name evidence="5" type="ORF">DDF67_12635</name>
</gene>
<dbReference type="GO" id="GO:0005886">
    <property type="term" value="C:plasma membrane"/>
    <property type="evidence" value="ECO:0007669"/>
    <property type="project" value="TreeGrafter"/>
</dbReference>
<dbReference type="InterPro" id="IPR037257">
    <property type="entry name" value="T2SS_E_N_sf"/>
</dbReference>
<dbReference type="GO" id="GO:0005524">
    <property type="term" value="F:ATP binding"/>
    <property type="evidence" value="ECO:0007669"/>
    <property type="project" value="UniProtKB-KW"/>
</dbReference>
<keyword evidence="6" id="KW-1185">Reference proteome</keyword>
<evidence type="ECO:0000256" key="2">
    <source>
        <dbReference type="ARBA" id="ARBA00022741"/>
    </source>
</evidence>
<accession>A0A2T9JYN2</accession>
<dbReference type="SUPFAM" id="SSF52540">
    <property type="entry name" value="P-loop containing nucleoside triphosphate hydrolases"/>
    <property type="match status" value="1"/>
</dbReference>
<evidence type="ECO:0000256" key="1">
    <source>
        <dbReference type="ARBA" id="ARBA00006611"/>
    </source>
</evidence>
<dbReference type="InterPro" id="IPR003593">
    <property type="entry name" value="AAA+_ATPase"/>
</dbReference>
<dbReference type="Gene3D" id="3.40.50.300">
    <property type="entry name" value="P-loop containing nucleotide triphosphate hydrolases"/>
    <property type="match status" value="1"/>
</dbReference>
<dbReference type="InterPro" id="IPR001482">
    <property type="entry name" value="T2SS/T4SS_dom"/>
</dbReference>
<keyword evidence="3" id="KW-0067">ATP-binding</keyword>
<dbReference type="PANTHER" id="PTHR30258">
    <property type="entry name" value="TYPE II SECRETION SYSTEM PROTEIN GSPE-RELATED"/>
    <property type="match status" value="1"/>
</dbReference>
<dbReference type="GO" id="GO:0016887">
    <property type="term" value="F:ATP hydrolysis activity"/>
    <property type="evidence" value="ECO:0007669"/>
    <property type="project" value="TreeGrafter"/>
</dbReference>
<comment type="similarity">
    <text evidence="1">Belongs to the GSP E family.</text>
</comment>
<organism evidence="5 6">
    <name type="scientific">Caulobacter endophyticus</name>
    <dbReference type="NCBI Taxonomy" id="2172652"/>
    <lineage>
        <taxon>Bacteria</taxon>
        <taxon>Pseudomonadati</taxon>
        <taxon>Pseudomonadota</taxon>
        <taxon>Alphaproteobacteria</taxon>
        <taxon>Caulobacterales</taxon>
        <taxon>Caulobacteraceae</taxon>
        <taxon>Caulobacter</taxon>
    </lineage>
</organism>
<dbReference type="Pfam" id="PF05157">
    <property type="entry name" value="MshEN"/>
    <property type="match status" value="1"/>
</dbReference>
<evidence type="ECO:0000259" key="4">
    <source>
        <dbReference type="PROSITE" id="PS00662"/>
    </source>
</evidence>
<dbReference type="PANTHER" id="PTHR30258:SF2">
    <property type="entry name" value="COMG OPERON PROTEIN 1"/>
    <property type="match status" value="1"/>
</dbReference>
<dbReference type="SUPFAM" id="SSF160246">
    <property type="entry name" value="EspE N-terminal domain-like"/>
    <property type="match status" value="1"/>
</dbReference>
<keyword evidence="2" id="KW-0547">Nucleotide-binding</keyword>
<dbReference type="Gene3D" id="3.30.450.90">
    <property type="match status" value="1"/>
</dbReference>
<evidence type="ECO:0000256" key="3">
    <source>
        <dbReference type="ARBA" id="ARBA00022840"/>
    </source>
</evidence>
<dbReference type="CDD" id="cd01129">
    <property type="entry name" value="PulE-GspE-like"/>
    <property type="match status" value="1"/>
</dbReference>
<comment type="caution">
    <text evidence="5">The sequence shown here is derived from an EMBL/GenBank/DDBJ whole genome shotgun (WGS) entry which is preliminary data.</text>
</comment>
<reference evidence="5 6" key="1">
    <citation type="submission" date="2018-04" db="EMBL/GenBank/DDBJ databases">
        <title>The genome sequence of Caulobacter sp. 744.</title>
        <authorList>
            <person name="Gao J."/>
            <person name="Sun J."/>
        </authorList>
    </citation>
    <scope>NUCLEOTIDE SEQUENCE [LARGE SCALE GENOMIC DNA]</scope>
    <source>
        <strain evidence="5 6">774</strain>
    </source>
</reference>
<dbReference type="OrthoDB" id="9804785at2"/>
<evidence type="ECO:0000313" key="6">
    <source>
        <dbReference type="Proteomes" id="UP000245073"/>
    </source>
</evidence>
<dbReference type="PROSITE" id="PS00662">
    <property type="entry name" value="T2SP_E"/>
    <property type="match status" value="1"/>
</dbReference>
<dbReference type="SMART" id="SM00382">
    <property type="entry name" value="AAA"/>
    <property type="match status" value="1"/>
</dbReference>
<dbReference type="Pfam" id="PF00437">
    <property type="entry name" value="T2SSE"/>
    <property type="match status" value="1"/>
</dbReference>
<protein>
    <submittedName>
        <fullName evidence="5">Secretion system protein E</fullName>
    </submittedName>
</protein>
<name>A0A2T9JYN2_9CAUL</name>
<evidence type="ECO:0000313" key="5">
    <source>
        <dbReference type="EMBL" id="PVM88820.1"/>
    </source>
</evidence>
<dbReference type="Proteomes" id="UP000245073">
    <property type="component" value="Unassembled WGS sequence"/>
</dbReference>
<feature type="domain" description="Bacterial type II secretion system protein E" evidence="4">
    <location>
        <begin position="367"/>
        <end position="381"/>
    </location>
</feature>
<dbReference type="AlphaFoldDB" id="A0A2T9JYN2"/>
<dbReference type="EMBL" id="QDKQ01000044">
    <property type="protein sequence ID" value="PVM88820.1"/>
    <property type="molecule type" value="Genomic_DNA"/>
</dbReference>